<evidence type="ECO:0000313" key="2">
    <source>
        <dbReference type="EMBL" id="GGL99355.1"/>
    </source>
</evidence>
<keyword evidence="3" id="KW-1185">Reference proteome</keyword>
<dbReference type="Pfam" id="PF13649">
    <property type="entry name" value="Methyltransf_25"/>
    <property type="match status" value="1"/>
</dbReference>
<dbReference type="Proteomes" id="UP000655208">
    <property type="component" value="Unassembled WGS sequence"/>
</dbReference>
<dbReference type="RefSeq" id="WP_188941275.1">
    <property type="nucleotide sequence ID" value="NZ_BMNA01000003.1"/>
</dbReference>
<proteinExistence type="predicted"/>
<evidence type="ECO:0000259" key="1">
    <source>
        <dbReference type="Pfam" id="PF13649"/>
    </source>
</evidence>
<dbReference type="EMBL" id="BMNA01000003">
    <property type="protein sequence ID" value="GGL99355.1"/>
    <property type="molecule type" value="Genomic_DNA"/>
</dbReference>
<protein>
    <submittedName>
        <fullName evidence="2">Methyltransferase</fullName>
    </submittedName>
</protein>
<accession>A0A917SVB0</accession>
<dbReference type="GO" id="GO:0032259">
    <property type="term" value="P:methylation"/>
    <property type="evidence" value="ECO:0007669"/>
    <property type="project" value="UniProtKB-KW"/>
</dbReference>
<name>A0A917SVB0_9ACTN</name>
<dbReference type="SUPFAM" id="SSF53335">
    <property type="entry name" value="S-adenosyl-L-methionine-dependent methyltransferases"/>
    <property type="match status" value="1"/>
</dbReference>
<keyword evidence="2" id="KW-0489">Methyltransferase</keyword>
<sequence length="214" mass="23206">MGPQDWLARTRTSYDTVAAAYADFVRGRTAADSYDRALLELFVALVQAGGGGPVLDMGCGPGELTGTLRDLGVDARGLDLSPAMIALARRDHPGVPFEVGSMTEVEFPDASLGGIVSWYSLIHVPDDDAVRVLRRWARMLRPGGVVLLGFHVGVRSSHKLEGYGGHPMDLWVHRRTPEQLAEWLTGAGLTVDLQALRDHAADVPQARVFARRPD</sequence>
<dbReference type="PANTHER" id="PTHR42912">
    <property type="entry name" value="METHYLTRANSFERASE"/>
    <property type="match status" value="1"/>
</dbReference>
<dbReference type="InterPro" id="IPR050508">
    <property type="entry name" value="Methyltransf_Superfamily"/>
</dbReference>
<dbReference type="InterPro" id="IPR041698">
    <property type="entry name" value="Methyltransf_25"/>
</dbReference>
<gene>
    <name evidence="2" type="ORF">GCM10011594_19170</name>
</gene>
<reference evidence="2" key="1">
    <citation type="journal article" date="2014" name="Int. J. Syst. Evol. Microbiol.">
        <title>Complete genome sequence of Corynebacterium casei LMG S-19264T (=DSM 44701T), isolated from a smear-ripened cheese.</title>
        <authorList>
            <consortium name="US DOE Joint Genome Institute (JGI-PGF)"/>
            <person name="Walter F."/>
            <person name="Albersmeier A."/>
            <person name="Kalinowski J."/>
            <person name="Ruckert C."/>
        </authorList>
    </citation>
    <scope>NUCLEOTIDE SEQUENCE</scope>
    <source>
        <strain evidence="2">CGMCC 4.7308</strain>
    </source>
</reference>
<comment type="caution">
    <text evidence="2">The sequence shown here is derived from an EMBL/GenBank/DDBJ whole genome shotgun (WGS) entry which is preliminary data.</text>
</comment>
<keyword evidence="2" id="KW-0808">Transferase</keyword>
<feature type="domain" description="Methyltransferase" evidence="1">
    <location>
        <begin position="54"/>
        <end position="144"/>
    </location>
</feature>
<dbReference type="Gene3D" id="3.40.50.150">
    <property type="entry name" value="Vaccinia Virus protein VP39"/>
    <property type="match status" value="1"/>
</dbReference>
<evidence type="ECO:0000313" key="3">
    <source>
        <dbReference type="Proteomes" id="UP000655208"/>
    </source>
</evidence>
<dbReference type="GO" id="GO:0008168">
    <property type="term" value="F:methyltransferase activity"/>
    <property type="evidence" value="ECO:0007669"/>
    <property type="project" value="UniProtKB-KW"/>
</dbReference>
<dbReference type="AlphaFoldDB" id="A0A917SVB0"/>
<reference evidence="2" key="2">
    <citation type="submission" date="2020-09" db="EMBL/GenBank/DDBJ databases">
        <authorList>
            <person name="Sun Q."/>
            <person name="Zhou Y."/>
        </authorList>
    </citation>
    <scope>NUCLEOTIDE SEQUENCE</scope>
    <source>
        <strain evidence="2">CGMCC 4.7308</strain>
    </source>
</reference>
<organism evidence="2 3">
    <name type="scientific">Nakamurella endophytica</name>
    <dbReference type="NCBI Taxonomy" id="1748367"/>
    <lineage>
        <taxon>Bacteria</taxon>
        <taxon>Bacillati</taxon>
        <taxon>Actinomycetota</taxon>
        <taxon>Actinomycetes</taxon>
        <taxon>Nakamurellales</taxon>
        <taxon>Nakamurellaceae</taxon>
        <taxon>Nakamurella</taxon>
    </lineage>
</organism>
<dbReference type="InterPro" id="IPR029063">
    <property type="entry name" value="SAM-dependent_MTases_sf"/>
</dbReference>
<dbReference type="CDD" id="cd02440">
    <property type="entry name" value="AdoMet_MTases"/>
    <property type="match status" value="1"/>
</dbReference>